<proteinExistence type="predicted"/>
<feature type="compositionally biased region" description="Basic and acidic residues" evidence="1">
    <location>
        <begin position="197"/>
        <end position="210"/>
    </location>
</feature>
<evidence type="ECO:0000313" key="2">
    <source>
        <dbReference type="EMBL" id="KAF6229699.1"/>
    </source>
</evidence>
<evidence type="ECO:0000256" key="1">
    <source>
        <dbReference type="SAM" id="MobiDB-lite"/>
    </source>
</evidence>
<dbReference type="OrthoDB" id="5380151at2759"/>
<dbReference type="GeneID" id="59292988"/>
<sequence length="223" mass="25212">MELLLEYGGYRASRNCRRCWFLLNSGSHFSFFFASHQRASLLPHELTPSKKSLETIPAGYAYLNIMPPVLDTLSTILSDPDLIASSGRYDAATEFKRTQAGFYDCFDKLMAASKSLIAAYHSMLEMHKDCARMINQLLALGQPNSVVGQHIRARKAQIEQDMLEMESIQCETMRSIQLLHDGNQLVIRILRRLKQPEEENQKGCKRKADEMDGESDSGSSEAE</sequence>
<evidence type="ECO:0000313" key="3">
    <source>
        <dbReference type="Proteomes" id="UP000578531"/>
    </source>
</evidence>
<feature type="region of interest" description="Disordered" evidence="1">
    <location>
        <begin position="197"/>
        <end position="223"/>
    </location>
</feature>
<gene>
    <name evidence="2" type="ORF">HO173_011345</name>
</gene>
<keyword evidence="3" id="KW-1185">Reference proteome</keyword>
<name>A0A8H6FJL0_9LECA</name>
<comment type="caution">
    <text evidence="2">The sequence shown here is derived from an EMBL/GenBank/DDBJ whole genome shotgun (WGS) entry which is preliminary data.</text>
</comment>
<dbReference type="EMBL" id="JACCJC010000070">
    <property type="protein sequence ID" value="KAF6229699.1"/>
    <property type="molecule type" value="Genomic_DNA"/>
</dbReference>
<organism evidence="2 3">
    <name type="scientific">Letharia columbiana</name>
    <dbReference type="NCBI Taxonomy" id="112416"/>
    <lineage>
        <taxon>Eukaryota</taxon>
        <taxon>Fungi</taxon>
        <taxon>Dikarya</taxon>
        <taxon>Ascomycota</taxon>
        <taxon>Pezizomycotina</taxon>
        <taxon>Lecanoromycetes</taxon>
        <taxon>OSLEUM clade</taxon>
        <taxon>Lecanoromycetidae</taxon>
        <taxon>Lecanorales</taxon>
        <taxon>Lecanorineae</taxon>
        <taxon>Parmeliaceae</taxon>
        <taxon>Letharia</taxon>
    </lineage>
</organism>
<reference evidence="2 3" key="1">
    <citation type="journal article" date="2020" name="Genomics">
        <title>Complete, high-quality genomes from long-read metagenomic sequencing of two wolf lichen thalli reveals enigmatic genome architecture.</title>
        <authorList>
            <person name="McKenzie S.K."/>
            <person name="Walston R.F."/>
            <person name="Allen J.L."/>
        </authorList>
    </citation>
    <scope>NUCLEOTIDE SEQUENCE [LARGE SCALE GENOMIC DNA]</scope>
    <source>
        <strain evidence="2">WasteWater2</strain>
    </source>
</reference>
<accession>A0A8H6FJL0</accession>
<protein>
    <submittedName>
        <fullName evidence="2">Uncharacterized protein</fullName>
    </submittedName>
</protein>
<dbReference type="Proteomes" id="UP000578531">
    <property type="component" value="Unassembled WGS sequence"/>
</dbReference>
<dbReference type="RefSeq" id="XP_037159891.1">
    <property type="nucleotide sequence ID" value="XM_037313226.1"/>
</dbReference>
<dbReference type="AlphaFoldDB" id="A0A8H6FJL0"/>